<evidence type="ECO:0000313" key="2">
    <source>
        <dbReference type="EMBL" id="EAW62722.1"/>
    </source>
</evidence>
<proteinExistence type="evidence at transcript level"/>
<reference evidence="1" key="3">
    <citation type="submission" date="2007-10" db="EMBL/GenBank/DDBJ databases">
        <title>NEDO human cDNA sequencing project focused on splicing variants.</title>
        <authorList>
            <person name="Wakamatsu A."/>
            <person name="Yamamoto J."/>
            <person name="Kimura K."/>
            <person name="Ishii S."/>
            <person name="Watanabe K."/>
            <person name="Sugiyama A."/>
            <person name="Murakawa K."/>
            <person name="Kaida T."/>
            <person name="Tsuchiya K."/>
            <person name="Fukuzumi Y."/>
            <person name="Kumagai A."/>
            <person name="Oishi Y."/>
            <person name="Yamamoto S."/>
            <person name="Ono Y."/>
            <person name="Komori Y."/>
            <person name="Yamazaki M."/>
            <person name="Kisu Y."/>
            <person name="Nishikawa T."/>
            <person name="Sugano S."/>
            <person name="Nomura N."/>
            <person name="Isogai T."/>
        </authorList>
    </citation>
    <scope>NUCLEOTIDE SEQUENCE</scope>
</reference>
<dbReference type="AlphaFoldDB" id="B4DRF8"/>
<accession>B4DRF8</accession>
<sequence length="103" mass="11500">MPRPASARARCAHPLTCAHCLALPSEMNPVPQMEMQKSPVFCVAHAGSCRPELIRPSWLLRSLYESNQDGDLTGFYSFIDTHELYQTSGSFSEMFTWKAPGAH</sequence>
<dbReference type="EMBL" id="CH471089">
    <property type="protein sequence ID" value="EAW62722.1"/>
    <property type="molecule type" value="Genomic_DNA"/>
</dbReference>
<dbReference type="EMBL" id="AK299239">
    <property type="protein sequence ID" value="BAG61270.1"/>
    <property type="molecule type" value="mRNA"/>
</dbReference>
<name>B4DRF8_HUMAN</name>
<evidence type="ECO:0000313" key="1">
    <source>
        <dbReference type="EMBL" id="BAG61270.1"/>
    </source>
</evidence>
<organism evidence="1">
    <name type="scientific">Homo sapiens</name>
    <name type="common">Human</name>
    <dbReference type="NCBI Taxonomy" id="9606"/>
    <lineage>
        <taxon>Eukaryota</taxon>
        <taxon>Metazoa</taxon>
        <taxon>Chordata</taxon>
        <taxon>Craniata</taxon>
        <taxon>Vertebrata</taxon>
        <taxon>Euteleostomi</taxon>
        <taxon>Mammalia</taxon>
        <taxon>Eutheria</taxon>
        <taxon>Euarchontoglires</taxon>
        <taxon>Primates</taxon>
        <taxon>Haplorrhini</taxon>
        <taxon>Catarrhini</taxon>
        <taxon>Hominidae</taxon>
        <taxon>Homo</taxon>
    </lineage>
</organism>
<protein>
    <submittedName>
        <fullName evidence="2">HCG1984907</fullName>
    </submittedName>
    <submittedName>
        <fullName evidence="1">cDNA FLJ60829</fullName>
    </submittedName>
</protein>
<gene>
    <name evidence="2" type="ORF">hCG_1984907</name>
</gene>
<reference evidence="2" key="2">
    <citation type="submission" date="2005-07" db="EMBL/GenBank/DDBJ databases">
        <authorList>
            <person name="Mural R.J."/>
            <person name="Istrail S."/>
            <person name="Sutton G."/>
            <person name="Florea L."/>
            <person name="Halpern A.L."/>
            <person name="Mobarry C.M."/>
            <person name="Lippert R."/>
            <person name="Walenz B."/>
            <person name="Shatkay H."/>
            <person name="Dew I."/>
            <person name="Miller J.R."/>
            <person name="Flanigan M.J."/>
            <person name="Edwards N.J."/>
            <person name="Bolanos R."/>
            <person name="Fasulo D."/>
            <person name="Halldorsson B.V."/>
            <person name="Hannenhalli S."/>
            <person name="Turner R."/>
            <person name="Yooseph S."/>
            <person name="Lu F."/>
            <person name="Nusskern D.R."/>
            <person name="Shue B.C."/>
            <person name="Zheng X.H."/>
            <person name="Zhong F."/>
            <person name="Delcher A.L."/>
            <person name="Huson D.H."/>
            <person name="Kravitz S.A."/>
            <person name="Mouchard L."/>
            <person name="Reinert K."/>
            <person name="Remington K.A."/>
            <person name="Clark A.G."/>
            <person name="Waterman M.S."/>
            <person name="Eichler E.E."/>
            <person name="Adams M.D."/>
            <person name="Hunkapiller M.W."/>
            <person name="Myers E.W."/>
            <person name="Venter J.C."/>
        </authorList>
    </citation>
    <scope>NUCLEOTIDE SEQUENCE</scope>
</reference>
<reference evidence="2" key="1">
    <citation type="journal article" date="2001" name="Science">
        <title>The sequence of the human genome.</title>
        <authorList>
            <person name="Venter J.C."/>
            <person name="Adams M.D."/>
            <person name="Myers E.W."/>
            <person name="Li P.W."/>
            <person name="Mural R.J."/>
            <person name="Sutton G.G."/>
            <person name="Smith H.O."/>
            <person name="Yandell M."/>
            <person name="Evans C.A."/>
            <person name="Holt R.A."/>
            <person name="Gocayne J.D."/>
            <person name="Amanatides P."/>
            <person name="Ballew R.M."/>
            <person name="Huson D.H."/>
            <person name="Wortman J.R."/>
            <person name="Zhang Q."/>
            <person name="Kodira C.D."/>
            <person name="Zheng X.H."/>
            <person name="Chen L."/>
            <person name="Skupski M."/>
            <person name="Subramanian G."/>
            <person name="Thomas P.D."/>
            <person name="Zhang J."/>
            <person name="Gabor Miklos G.L."/>
            <person name="Nelson C."/>
            <person name="Broder S."/>
            <person name="Clark A.G."/>
            <person name="Nadeau J."/>
            <person name="McKusick V.A."/>
            <person name="Zinder N."/>
            <person name="Levine A.J."/>
            <person name="Roberts R.J."/>
            <person name="Simon M."/>
            <person name="Slayman C."/>
            <person name="Hunkapiller M."/>
            <person name="Bolanos R."/>
            <person name="Delcher A."/>
            <person name="Dew I."/>
            <person name="Fasulo D."/>
            <person name="Flanigan M."/>
            <person name="Florea L."/>
            <person name="Halpern A."/>
            <person name="Hannenhalli S."/>
            <person name="Kravitz S."/>
            <person name="Levy S."/>
            <person name="Mobarry C."/>
            <person name="Reinert K."/>
            <person name="Remington K."/>
            <person name="Abu-Threideh J."/>
            <person name="Beasley E."/>
            <person name="Biddick K."/>
            <person name="Bonazzi V."/>
            <person name="Brandon R."/>
            <person name="Cargill M."/>
            <person name="Chandramouliswaran I."/>
            <person name="Charlab R."/>
            <person name="Chaturvedi K."/>
            <person name="Deng Z."/>
            <person name="Di Francesco V."/>
            <person name="Dunn P."/>
            <person name="Eilbeck K."/>
            <person name="Evangelista C."/>
            <person name="Gabrielian A.E."/>
            <person name="Gan W."/>
            <person name="Ge W."/>
            <person name="Gong F."/>
            <person name="Gu Z."/>
            <person name="Guan P."/>
            <person name="Heiman T.J."/>
            <person name="Higgins M.E."/>
            <person name="Ji R.R."/>
            <person name="Ke Z."/>
            <person name="Ketchum K.A."/>
            <person name="Lai Z."/>
            <person name="Lei Y."/>
            <person name="Li Z."/>
            <person name="Li J."/>
            <person name="Liang Y."/>
            <person name="Lin X."/>
            <person name="Lu F."/>
            <person name="Merkulov G.V."/>
            <person name="Milshina N."/>
            <person name="Moore H.M."/>
            <person name="Naik A.K."/>
            <person name="Narayan V.A."/>
            <person name="Neelam B."/>
            <person name="Nusskern D."/>
            <person name="Rusch D.B."/>
            <person name="Salzberg S."/>
            <person name="Shao W."/>
            <person name="Shue B."/>
            <person name="Sun J."/>
            <person name="Wang Z."/>
            <person name="Wang A."/>
            <person name="Wang X."/>
            <person name="Wang J."/>
            <person name="Wei M."/>
            <person name="Wides R."/>
            <person name="Xiao C."/>
            <person name="Yan C."/>
            <person name="Yao A."/>
            <person name="Ye J."/>
            <person name="Zhan M."/>
            <person name="Zhang W."/>
            <person name="Zhang H."/>
            <person name="Zhao Q."/>
            <person name="Zheng L."/>
            <person name="Zhong F."/>
            <person name="Zhong W."/>
            <person name="Zhu S."/>
            <person name="Zhao S."/>
            <person name="Gilbert D."/>
            <person name="Baumhueter S."/>
            <person name="Spier G."/>
            <person name="Carter C."/>
            <person name="Cravchik A."/>
            <person name="Woodage T."/>
            <person name="Ali F."/>
            <person name="An H."/>
            <person name="Awe A."/>
            <person name="Baldwin D."/>
            <person name="Baden H."/>
            <person name="Barnstead M."/>
            <person name="Barrow I."/>
            <person name="Beeson K."/>
            <person name="Busam D."/>
            <person name="Carver A."/>
            <person name="Center A."/>
            <person name="Cheng M.L."/>
            <person name="Curry L."/>
            <person name="Danaher S."/>
            <person name="Davenport L."/>
            <person name="Desilets R."/>
            <person name="Dietz S."/>
            <person name="Dodson K."/>
            <person name="Doup L."/>
            <person name="Ferriera S."/>
            <person name="Garg N."/>
            <person name="Gluecksmann A."/>
            <person name="Hart B."/>
            <person name="Haynes J."/>
            <person name="Haynes C."/>
            <person name="Heiner C."/>
            <person name="Hladun S."/>
            <person name="Hostin D."/>
            <person name="Houck J."/>
            <person name="Howland T."/>
            <person name="Ibegwam C."/>
            <person name="Johnson J."/>
            <person name="Kalush F."/>
            <person name="Kline L."/>
            <person name="Koduru S."/>
            <person name="Love A."/>
            <person name="Mann F."/>
            <person name="May D."/>
            <person name="McCawley S."/>
            <person name="McIntosh T."/>
            <person name="McMullen I."/>
            <person name="Moy M."/>
            <person name="Moy L."/>
            <person name="Murphy B."/>
            <person name="Nelson K."/>
            <person name="Pfannkoch C."/>
            <person name="Pratts E."/>
            <person name="Puri V."/>
            <person name="Qureshi H."/>
            <person name="Reardon M."/>
            <person name="Rodriguez R."/>
            <person name="Rogers Y.H."/>
            <person name="Romblad D."/>
            <person name="Ruhfel B."/>
            <person name="Scott R."/>
            <person name="Sitter C."/>
            <person name="Smallwood M."/>
            <person name="Stewart E."/>
            <person name="Strong R."/>
            <person name="Suh E."/>
            <person name="Thomas R."/>
            <person name="Tint N.N."/>
            <person name="Tse S."/>
            <person name="Vech C."/>
            <person name="Wang G."/>
            <person name="Wetter J."/>
            <person name="Williams S."/>
            <person name="Williams M."/>
            <person name="Windsor S."/>
            <person name="Winn-Deen E."/>
            <person name="Wolfe K."/>
            <person name="Zaveri J."/>
            <person name="Zaveri K."/>
            <person name="Abril J.F."/>
            <person name="Guigo R."/>
            <person name="Campbell M.J."/>
            <person name="Sjolander K.V."/>
            <person name="Karlak B."/>
            <person name="Kejariwal A."/>
            <person name="Mi H."/>
            <person name="Lazareva B."/>
            <person name="Hatton T."/>
            <person name="Narechania A."/>
            <person name="Diemer K."/>
            <person name="Muruganujan A."/>
            <person name="Guo N."/>
            <person name="Sato S."/>
            <person name="Bafna V."/>
            <person name="Istrail S."/>
            <person name="Lippert R."/>
            <person name="Schwartz R."/>
            <person name="Walenz B."/>
            <person name="Yooseph S."/>
            <person name="Allen D."/>
            <person name="Basu A."/>
            <person name="Baxendale J."/>
            <person name="Blick L."/>
            <person name="Caminha M."/>
            <person name="Carnes-Stine J."/>
            <person name="Caulk P."/>
            <person name="Chiang Y.H."/>
            <person name="Coyne M."/>
            <person name="Dahlke C."/>
            <person name="Mays A."/>
            <person name="Dombroski M."/>
            <person name="Donnelly M."/>
            <person name="Ely D."/>
            <person name="Esparham S."/>
            <person name="Fosler C."/>
            <person name="Gire H."/>
            <person name="Glanowski S."/>
            <person name="Glasser K."/>
            <person name="Glodek A."/>
            <person name="Gorokhov M."/>
            <person name="Graham K."/>
            <person name="Gropman B."/>
            <person name="Harris M."/>
            <person name="Heil J."/>
            <person name="Henderson S."/>
            <person name="Hoover J."/>
            <person name="Jennings D."/>
            <person name="Jordan C."/>
            <person name="Jordan J."/>
            <person name="Kasha J."/>
            <person name="Kagan L."/>
            <person name="Kraft C."/>
            <person name="Levitsky A."/>
            <person name="Lewis M."/>
            <person name="Liu X."/>
            <person name="Lopez J."/>
            <person name="Ma D."/>
            <person name="Majoros W."/>
            <person name="McDaniel J."/>
            <person name="Murphy S."/>
            <person name="Newman M."/>
            <person name="Nguyen T."/>
            <person name="Nguyen N."/>
            <person name="Nodell M."/>
            <person name="Pan S."/>
            <person name="Peck J."/>
            <person name="Peterson M."/>
            <person name="Rowe W."/>
            <person name="Sanders R."/>
            <person name="Scott J."/>
            <person name="Simpson M."/>
            <person name="Smith T."/>
            <person name="Sprague A."/>
            <person name="Stockwell T."/>
            <person name="Turner R."/>
            <person name="Venter E."/>
            <person name="Wang M."/>
            <person name="Wen M."/>
            <person name="Wu D."/>
            <person name="Wu M."/>
            <person name="Xia A."/>
            <person name="Zandieh A."/>
            <person name="Zhu X."/>
        </authorList>
    </citation>
    <scope>NUCLEOTIDE SEQUENCE</scope>
</reference>